<feature type="region of interest" description="Disordered" evidence="3">
    <location>
        <begin position="63"/>
        <end position="264"/>
    </location>
</feature>
<dbReference type="PANTHER" id="PTHR41805">
    <property type="entry name" value="EXPRESSED PROTEIN"/>
    <property type="match status" value="1"/>
</dbReference>
<gene>
    <name evidence="4" type="ORF">IAR55_000098</name>
</gene>
<accession>A0AAW0Z5P1</accession>
<name>A0AAW0Z5P1_9TREE</name>
<feature type="region of interest" description="Disordered" evidence="3">
    <location>
        <begin position="1"/>
        <end position="50"/>
    </location>
</feature>
<organism evidence="4 5">
    <name type="scientific">Kwoniella newhampshirensis</name>
    <dbReference type="NCBI Taxonomy" id="1651941"/>
    <lineage>
        <taxon>Eukaryota</taxon>
        <taxon>Fungi</taxon>
        <taxon>Dikarya</taxon>
        <taxon>Basidiomycota</taxon>
        <taxon>Agaricomycotina</taxon>
        <taxon>Tremellomycetes</taxon>
        <taxon>Tremellales</taxon>
        <taxon>Cryptococcaceae</taxon>
        <taxon>Kwoniella</taxon>
    </lineage>
</organism>
<evidence type="ECO:0000256" key="2">
    <source>
        <dbReference type="ARBA" id="ARBA00018780"/>
    </source>
</evidence>
<dbReference type="GeneID" id="92177358"/>
<dbReference type="AlphaFoldDB" id="A0AAW0Z5P1"/>
<feature type="compositionally biased region" description="Basic and acidic residues" evidence="3">
    <location>
        <begin position="83"/>
        <end position="96"/>
    </location>
</feature>
<feature type="compositionally biased region" description="Low complexity" evidence="3">
    <location>
        <begin position="148"/>
        <end position="165"/>
    </location>
</feature>
<evidence type="ECO:0000256" key="3">
    <source>
        <dbReference type="SAM" id="MobiDB-lite"/>
    </source>
</evidence>
<feature type="compositionally biased region" description="Basic and acidic residues" evidence="3">
    <location>
        <begin position="132"/>
        <end position="147"/>
    </location>
</feature>
<evidence type="ECO:0000313" key="5">
    <source>
        <dbReference type="Proteomes" id="UP001388673"/>
    </source>
</evidence>
<dbReference type="RefSeq" id="XP_066805778.1">
    <property type="nucleotide sequence ID" value="XM_066943236.1"/>
</dbReference>
<comment type="caution">
    <text evidence="4">The sequence shown here is derived from an EMBL/GenBank/DDBJ whole genome shotgun (WGS) entry which is preliminary data.</text>
</comment>
<dbReference type="Proteomes" id="UP001388673">
    <property type="component" value="Unassembled WGS sequence"/>
</dbReference>
<dbReference type="EMBL" id="JBCAWK010000001">
    <property type="protein sequence ID" value="KAK8869532.1"/>
    <property type="molecule type" value="Genomic_DNA"/>
</dbReference>
<dbReference type="KEGG" id="kne:92177358"/>
<evidence type="ECO:0000313" key="4">
    <source>
        <dbReference type="EMBL" id="KAK8869532.1"/>
    </source>
</evidence>
<sequence>MPRVTRKQKEAGVRPRPKPKPKPQAKSGHNSGPKRGFQVGPSRAPRDAYLGKANKIKADLIQRAKVKRQYAKVLKTEGMASDRLGDGSKRRGERGEASASSSQAAKGGKGKNVPVRGAGPSSGEDDEEDGGDDGRNGKVSDAKRMESRAGPSNTSSSSSTRPSPSKRSRPDTQRSGQETQPPKPKVRALSPSPPPRRTATTTTTTPMPGAEKPSFRQIKREAFSKYHKPREAPTSSTRGGKRGQPNMGARMGALLEKIRMDTGR</sequence>
<keyword evidence="5" id="KW-1185">Reference proteome</keyword>
<protein>
    <recommendedName>
        <fullName evidence="2">rRNA-processing protein FYV7</fullName>
    </recommendedName>
</protein>
<comment type="similarity">
    <text evidence="1">Belongs to the FYV7 family.</text>
</comment>
<dbReference type="Pfam" id="PF08524">
    <property type="entry name" value="rRNA_processing"/>
    <property type="match status" value="1"/>
</dbReference>
<reference evidence="4 5" key="1">
    <citation type="journal article" date="2024" name="bioRxiv">
        <title>Comparative genomics of Cryptococcus and Kwoniella reveals pathogenesis evolution and contrasting karyotype dynamics via intercentromeric recombination or chromosome fusion.</title>
        <authorList>
            <person name="Coelho M.A."/>
            <person name="David-Palma M."/>
            <person name="Shea T."/>
            <person name="Bowers K."/>
            <person name="McGinley-Smith S."/>
            <person name="Mohammad A.W."/>
            <person name="Gnirke A."/>
            <person name="Yurkov A.M."/>
            <person name="Nowrousian M."/>
            <person name="Sun S."/>
            <person name="Cuomo C.A."/>
            <person name="Heitman J."/>
        </authorList>
    </citation>
    <scope>NUCLEOTIDE SEQUENCE [LARGE SCALE GENOMIC DNA]</scope>
    <source>
        <strain evidence="4 5">CBS 13917</strain>
    </source>
</reference>
<evidence type="ECO:0000256" key="1">
    <source>
        <dbReference type="ARBA" id="ARBA00006800"/>
    </source>
</evidence>
<dbReference type="InterPro" id="IPR013730">
    <property type="entry name" value="Fyv7/TAP26"/>
</dbReference>
<proteinExistence type="inferred from homology"/>
<feature type="compositionally biased region" description="Low complexity" evidence="3">
    <location>
        <begin position="97"/>
        <end position="106"/>
    </location>
</feature>
<feature type="compositionally biased region" description="Low complexity" evidence="3">
    <location>
        <begin position="197"/>
        <end position="206"/>
    </location>
</feature>
<dbReference type="PANTHER" id="PTHR41805:SF1">
    <property type="entry name" value="RRNA-PROCESSING PROTEIN FYV7"/>
    <property type="match status" value="1"/>
</dbReference>